<dbReference type="InterPro" id="IPR044699">
    <property type="entry name" value="MAKR6"/>
</dbReference>
<keyword evidence="3" id="KW-1185">Reference proteome</keyword>
<evidence type="ECO:0008006" key="4">
    <source>
        <dbReference type="Google" id="ProtNLM"/>
    </source>
</evidence>
<reference evidence="2 3" key="1">
    <citation type="journal article" date="2019" name="Nat. Plants">
        <title>Genome sequencing of Musa balbisiana reveals subgenome evolution and function divergence in polyploid bananas.</title>
        <authorList>
            <person name="Yao X."/>
        </authorList>
    </citation>
    <scope>NUCLEOTIDE SEQUENCE [LARGE SCALE GENOMIC DNA]</scope>
    <source>
        <strain evidence="3">cv. DH-PKW</strain>
        <tissue evidence="2">Leaves</tissue>
    </source>
</reference>
<organism evidence="2 3">
    <name type="scientific">Musa balbisiana</name>
    <name type="common">Banana</name>
    <dbReference type="NCBI Taxonomy" id="52838"/>
    <lineage>
        <taxon>Eukaryota</taxon>
        <taxon>Viridiplantae</taxon>
        <taxon>Streptophyta</taxon>
        <taxon>Embryophyta</taxon>
        <taxon>Tracheophyta</taxon>
        <taxon>Spermatophyta</taxon>
        <taxon>Magnoliopsida</taxon>
        <taxon>Liliopsida</taxon>
        <taxon>Zingiberales</taxon>
        <taxon>Musaceae</taxon>
        <taxon>Musa</taxon>
    </lineage>
</organism>
<protein>
    <recommendedName>
        <fullName evidence="4">Membrane-associated kinase regulator 6</fullName>
    </recommendedName>
</protein>
<dbReference type="PANTHER" id="PTHR34576:SF2">
    <property type="entry name" value="MEMBRANE-ASSOCIATED KINASE REGULATOR 6-RELATED"/>
    <property type="match status" value="1"/>
</dbReference>
<evidence type="ECO:0000256" key="1">
    <source>
        <dbReference type="SAM" id="MobiDB-lite"/>
    </source>
</evidence>
<evidence type="ECO:0000313" key="2">
    <source>
        <dbReference type="EMBL" id="THU47690.1"/>
    </source>
</evidence>
<comment type="caution">
    <text evidence="2">The sequence shown here is derived from an EMBL/GenBank/DDBJ whole genome shotgun (WGS) entry which is preliminary data.</text>
</comment>
<evidence type="ECO:0000313" key="3">
    <source>
        <dbReference type="Proteomes" id="UP000317650"/>
    </source>
</evidence>
<gene>
    <name evidence="2" type="ORF">C4D60_Mb09t18280</name>
</gene>
<proteinExistence type="predicted"/>
<dbReference type="Proteomes" id="UP000317650">
    <property type="component" value="Chromosome 9"/>
</dbReference>
<dbReference type="EMBL" id="PYDT01000010">
    <property type="protein sequence ID" value="THU47690.1"/>
    <property type="molecule type" value="Genomic_DNA"/>
</dbReference>
<feature type="compositionally biased region" description="Polar residues" evidence="1">
    <location>
        <begin position="120"/>
        <end position="133"/>
    </location>
</feature>
<dbReference type="PANTHER" id="PTHR34576">
    <property type="entry name" value="MEMBRANE-ASSOCIATED KINASE REGULATOR 6-RELATED"/>
    <property type="match status" value="1"/>
</dbReference>
<feature type="region of interest" description="Disordered" evidence="1">
    <location>
        <begin position="113"/>
        <end position="134"/>
    </location>
</feature>
<sequence>MEASEEQLLGDSFSYRWLINAEFCASLGDNHRSFDSPDGGGCSFIEIDPGFISMRWTSDAINGFGFVLPTSTQRSAPQVHADKIFSNGLLLPLHVPGPPETLVARRSSLSRPRCAVREGANTSPTSSPLFHTASSSPNWTSSSCSSPYNNNQASSRGGKLSSRLVRNCAKSPKKILCEYLCFLLPLYKTVKDFRLTSSKSTSSCKYSARSSPRTSSALSGIEWCRRNADISIYDAILHCKKSIGQDQ</sequence>
<accession>A0A4S8IHD7</accession>
<dbReference type="AlphaFoldDB" id="A0A4S8IHD7"/>
<name>A0A4S8IHD7_MUSBA</name>